<reference evidence="8 9" key="1">
    <citation type="submission" date="2019-03" db="EMBL/GenBank/DDBJ databases">
        <title>First draft genome of Liparis tanakae, snailfish: a comprehensive survey of snailfish specific genes.</title>
        <authorList>
            <person name="Kim W."/>
            <person name="Song I."/>
            <person name="Jeong J.-H."/>
            <person name="Kim D."/>
            <person name="Kim S."/>
            <person name="Ryu S."/>
            <person name="Song J.Y."/>
            <person name="Lee S.K."/>
        </authorList>
    </citation>
    <scope>NUCLEOTIDE SEQUENCE [LARGE SCALE GENOMIC DNA]</scope>
    <source>
        <tissue evidence="8">Muscle</tissue>
    </source>
</reference>
<dbReference type="SUPFAM" id="SSF57716">
    <property type="entry name" value="Glucocorticoid receptor-like (DNA-binding domain)"/>
    <property type="match status" value="4"/>
</dbReference>
<dbReference type="InterPro" id="IPR042997">
    <property type="entry name" value="Fhl1"/>
</dbReference>
<evidence type="ECO:0000256" key="6">
    <source>
        <dbReference type="PROSITE-ProRule" id="PRU00125"/>
    </source>
</evidence>
<dbReference type="FunFam" id="2.10.110.10:FF:000013">
    <property type="entry name" value="Four and a half LIM domains 1"/>
    <property type="match status" value="1"/>
</dbReference>
<feature type="domain" description="LIM zinc-binding" evidence="7">
    <location>
        <begin position="110"/>
        <end position="170"/>
    </location>
</feature>
<keyword evidence="9" id="KW-1185">Reference proteome</keyword>
<evidence type="ECO:0000259" key="7">
    <source>
        <dbReference type="PROSITE" id="PS50023"/>
    </source>
</evidence>
<dbReference type="CDD" id="cd09344">
    <property type="entry name" value="LIM1_FHL1"/>
    <property type="match status" value="1"/>
</dbReference>
<dbReference type="EMBL" id="SRLO01000133">
    <property type="protein sequence ID" value="TNN72743.1"/>
    <property type="molecule type" value="Genomic_DNA"/>
</dbReference>
<gene>
    <name evidence="8" type="primary">Fhl1_0</name>
    <name evidence="8" type="ORF">EYF80_017027</name>
</gene>
<dbReference type="FunFam" id="2.10.110.10:FF:000072">
    <property type="entry name" value="Four and a half LIM domains protein 1"/>
    <property type="match status" value="1"/>
</dbReference>
<keyword evidence="2" id="KW-0677">Repeat</keyword>
<dbReference type="Pfam" id="PF00412">
    <property type="entry name" value="LIM"/>
    <property type="match status" value="3"/>
</dbReference>
<evidence type="ECO:0000313" key="8">
    <source>
        <dbReference type="EMBL" id="TNN72743.1"/>
    </source>
</evidence>
<keyword evidence="5 6" id="KW-0440">LIM domain</keyword>
<dbReference type="PANTHER" id="PTHR47029">
    <property type="entry name" value="FOUR AND A HALF LIM DOMAINS PROTEIN 1"/>
    <property type="match status" value="1"/>
</dbReference>
<evidence type="ECO:0000313" key="9">
    <source>
        <dbReference type="Proteomes" id="UP000314294"/>
    </source>
</evidence>
<sequence>MGHKSYLTSTMTDRFDCYYCRDNLHGKKYVKKEEKHVCTKCFNKLCANTCAECKRPIGADAKELHHKNRYWHEDCFRCAKCYKPLASESFNARDDGKIMCGKCGSREDGNRCQGCYKVAISSGGISYQDQPWHSECFVCHTCRKTLAGARFTSHEDKVYCVDCFKTDVAKKCHGCKNPITGFGHGTNVVNYEGYAWHEYCFNCKKCCLSLANKRFVINGEQIYCPDCAKKV</sequence>
<dbReference type="SMART" id="SM00132">
    <property type="entry name" value="LIM"/>
    <property type="match status" value="3"/>
</dbReference>
<keyword evidence="1 6" id="KW-0479">Metal-binding</keyword>
<dbReference type="FunFam" id="2.10.110.10:FF:000052">
    <property type="entry name" value="Four and a half LIM domains 1"/>
    <property type="match status" value="1"/>
</dbReference>
<keyword evidence="4 6" id="KW-0862">Zinc</keyword>
<evidence type="ECO:0000256" key="3">
    <source>
        <dbReference type="ARBA" id="ARBA00022771"/>
    </source>
</evidence>
<dbReference type="AlphaFoldDB" id="A0A4Z2I689"/>
<evidence type="ECO:0000256" key="4">
    <source>
        <dbReference type="ARBA" id="ARBA00022833"/>
    </source>
</evidence>
<proteinExistence type="predicted"/>
<dbReference type="PROSITE" id="PS00478">
    <property type="entry name" value="LIM_DOMAIN_1"/>
    <property type="match status" value="2"/>
</dbReference>
<dbReference type="Gene3D" id="2.10.110.10">
    <property type="entry name" value="Cysteine Rich Protein"/>
    <property type="match status" value="3"/>
</dbReference>
<comment type="caution">
    <text evidence="8">The sequence shown here is derived from an EMBL/GenBank/DDBJ whole genome shotgun (WGS) entry which is preliminary data.</text>
</comment>
<dbReference type="InterPro" id="IPR001781">
    <property type="entry name" value="Znf_LIM"/>
</dbReference>
<accession>A0A4Z2I689</accession>
<dbReference type="GO" id="GO:0044325">
    <property type="term" value="F:transmembrane transporter binding"/>
    <property type="evidence" value="ECO:0007669"/>
    <property type="project" value="TreeGrafter"/>
</dbReference>
<evidence type="ECO:0000256" key="2">
    <source>
        <dbReference type="ARBA" id="ARBA00022737"/>
    </source>
</evidence>
<dbReference type="PROSITE" id="PS50023">
    <property type="entry name" value="LIM_DOMAIN_2"/>
    <property type="match status" value="3"/>
</dbReference>
<evidence type="ECO:0000256" key="5">
    <source>
        <dbReference type="ARBA" id="ARBA00023038"/>
    </source>
</evidence>
<dbReference type="PANTHER" id="PTHR47029:SF2">
    <property type="entry name" value="FOUR AND A HALF LIM DOMAINS PROTEIN 1"/>
    <property type="match status" value="1"/>
</dbReference>
<keyword evidence="3" id="KW-0863">Zinc-finger</keyword>
<dbReference type="GO" id="GO:0007517">
    <property type="term" value="P:muscle organ development"/>
    <property type="evidence" value="ECO:0007669"/>
    <property type="project" value="InterPro"/>
</dbReference>
<dbReference type="Proteomes" id="UP000314294">
    <property type="component" value="Unassembled WGS sequence"/>
</dbReference>
<protein>
    <submittedName>
        <fullName evidence="8">Four and a half LIM domains protein 1</fullName>
    </submittedName>
</protein>
<name>A0A4Z2I689_9TELE</name>
<dbReference type="GO" id="GO:0008270">
    <property type="term" value="F:zinc ion binding"/>
    <property type="evidence" value="ECO:0007669"/>
    <property type="project" value="UniProtKB-KW"/>
</dbReference>
<evidence type="ECO:0000256" key="1">
    <source>
        <dbReference type="ARBA" id="ARBA00022723"/>
    </source>
</evidence>
<feature type="domain" description="LIM zinc-binding" evidence="7">
    <location>
        <begin position="48"/>
        <end position="109"/>
    </location>
</feature>
<organism evidence="8 9">
    <name type="scientific">Liparis tanakae</name>
    <name type="common">Tanaka's snailfish</name>
    <dbReference type="NCBI Taxonomy" id="230148"/>
    <lineage>
        <taxon>Eukaryota</taxon>
        <taxon>Metazoa</taxon>
        <taxon>Chordata</taxon>
        <taxon>Craniata</taxon>
        <taxon>Vertebrata</taxon>
        <taxon>Euteleostomi</taxon>
        <taxon>Actinopterygii</taxon>
        <taxon>Neopterygii</taxon>
        <taxon>Teleostei</taxon>
        <taxon>Neoteleostei</taxon>
        <taxon>Acanthomorphata</taxon>
        <taxon>Eupercaria</taxon>
        <taxon>Perciformes</taxon>
        <taxon>Cottioidei</taxon>
        <taxon>Cottales</taxon>
        <taxon>Liparidae</taxon>
        <taxon>Liparis</taxon>
    </lineage>
</organism>
<dbReference type="OrthoDB" id="1112565at2759"/>
<feature type="domain" description="LIM zinc-binding" evidence="7">
    <location>
        <begin position="171"/>
        <end position="231"/>
    </location>
</feature>